<keyword evidence="4" id="KW-1003">Cell membrane</keyword>
<name>A0A2G8LRJ5_STIJA</name>
<dbReference type="GO" id="GO:0005737">
    <property type="term" value="C:cytoplasm"/>
    <property type="evidence" value="ECO:0007669"/>
    <property type="project" value="TreeGrafter"/>
</dbReference>
<keyword evidence="8" id="KW-1015">Disulfide bond</keyword>
<dbReference type="EMBL" id="MRZV01000003">
    <property type="protein sequence ID" value="PIK62896.1"/>
    <property type="molecule type" value="Genomic_DNA"/>
</dbReference>
<keyword evidence="10" id="KW-0325">Glycoprotein</keyword>
<gene>
    <name evidence="14" type="ORF">BSL78_00131</name>
</gene>
<dbReference type="Pfam" id="PF01130">
    <property type="entry name" value="CD36"/>
    <property type="match status" value="1"/>
</dbReference>
<comment type="similarity">
    <text evidence="3">Belongs to the CD36 family.</text>
</comment>
<evidence type="ECO:0000256" key="11">
    <source>
        <dbReference type="ARBA" id="ARBA00040821"/>
    </source>
</evidence>
<accession>A0A2G8LRJ5</accession>
<keyword evidence="6 13" id="KW-1133">Transmembrane helix</keyword>
<dbReference type="Proteomes" id="UP000230750">
    <property type="component" value="Unassembled WGS sequence"/>
</dbReference>
<feature type="transmembrane region" description="Helical" evidence="13">
    <location>
        <begin position="118"/>
        <end position="139"/>
    </location>
</feature>
<organism evidence="14 15">
    <name type="scientific">Stichopus japonicus</name>
    <name type="common">Sea cucumber</name>
    <dbReference type="NCBI Taxonomy" id="307972"/>
    <lineage>
        <taxon>Eukaryota</taxon>
        <taxon>Metazoa</taxon>
        <taxon>Echinodermata</taxon>
        <taxon>Eleutherozoa</taxon>
        <taxon>Echinozoa</taxon>
        <taxon>Holothuroidea</taxon>
        <taxon>Aspidochirotacea</taxon>
        <taxon>Aspidochirotida</taxon>
        <taxon>Stichopodidae</taxon>
        <taxon>Apostichopus</taxon>
    </lineage>
</organism>
<keyword evidence="15" id="KW-1185">Reference proteome</keyword>
<evidence type="ECO:0000256" key="2">
    <source>
        <dbReference type="ARBA" id="ARBA00004651"/>
    </source>
</evidence>
<dbReference type="AlphaFoldDB" id="A0A2G8LRJ5"/>
<keyword evidence="7 13" id="KW-0472">Membrane</keyword>
<evidence type="ECO:0000256" key="12">
    <source>
        <dbReference type="ARBA" id="ARBA00042244"/>
    </source>
</evidence>
<evidence type="ECO:0000256" key="13">
    <source>
        <dbReference type="SAM" id="Phobius"/>
    </source>
</evidence>
<dbReference type="STRING" id="307972.A0A2G8LRJ5"/>
<dbReference type="OrthoDB" id="514335at2759"/>
<keyword evidence="5 13" id="KW-0812">Transmembrane</keyword>
<evidence type="ECO:0000313" key="15">
    <source>
        <dbReference type="Proteomes" id="UP000230750"/>
    </source>
</evidence>
<evidence type="ECO:0000256" key="9">
    <source>
        <dbReference type="ARBA" id="ARBA00023170"/>
    </source>
</evidence>
<evidence type="ECO:0000256" key="4">
    <source>
        <dbReference type="ARBA" id="ARBA00022475"/>
    </source>
</evidence>
<sequence length="192" mass="22557">MDISGPAKDNKVSQWHCPIHIFWTVTRFFTNAIDGLSPNKDDHESYLAMEERMGMPYVFKLRLQINSLLEPVEDIRQVENVSRVYFPLVWFEQSVEVDDTIVSLYKKGFVTSEKVMDALQWFFFACGLILAAVSTYWFIRWYRRRQLAKNEKELKGTEETDVEVFKKADVSEVEKQEDNLGFEEERMETGSS</sequence>
<evidence type="ECO:0000256" key="5">
    <source>
        <dbReference type="ARBA" id="ARBA00022692"/>
    </source>
</evidence>
<evidence type="ECO:0000256" key="6">
    <source>
        <dbReference type="ARBA" id="ARBA00022989"/>
    </source>
</evidence>
<evidence type="ECO:0000256" key="1">
    <source>
        <dbReference type="ARBA" id="ARBA00004189"/>
    </source>
</evidence>
<proteinExistence type="inferred from homology"/>
<protein>
    <recommendedName>
        <fullName evidence="11">Scavenger receptor class B member 1</fullName>
    </recommendedName>
    <alternativeName>
        <fullName evidence="12">SR-BI</fullName>
    </alternativeName>
</protein>
<dbReference type="PANTHER" id="PTHR11923:SF110">
    <property type="entry name" value="SCAVENGER RECEPTOR CLASS B MEMBER 1"/>
    <property type="match status" value="1"/>
</dbReference>
<evidence type="ECO:0000256" key="10">
    <source>
        <dbReference type="ARBA" id="ARBA00023180"/>
    </source>
</evidence>
<keyword evidence="9 14" id="KW-0675">Receptor</keyword>
<comment type="subcellular location">
    <subcellularLocation>
        <location evidence="2">Cell membrane</location>
        <topology evidence="2">Multi-pass membrane protein</topology>
    </subcellularLocation>
    <subcellularLocation>
        <location evidence="1">Membrane</location>
        <location evidence="1">Caveola</location>
        <topology evidence="1">Multi-pass membrane protein</topology>
    </subcellularLocation>
</comment>
<reference evidence="14 15" key="1">
    <citation type="journal article" date="2017" name="PLoS Biol.">
        <title>The sea cucumber genome provides insights into morphological evolution and visceral regeneration.</title>
        <authorList>
            <person name="Zhang X."/>
            <person name="Sun L."/>
            <person name="Yuan J."/>
            <person name="Sun Y."/>
            <person name="Gao Y."/>
            <person name="Zhang L."/>
            <person name="Li S."/>
            <person name="Dai H."/>
            <person name="Hamel J.F."/>
            <person name="Liu C."/>
            <person name="Yu Y."/>
            <person name="Liu S."/>
            <person name="Lin W."/>
            <person name="Guo K."/>
            <person name="Jin S."/>
            <person name="Xu P."/>
            <person name="Storey K.B."/>
            <person name="Huan P."/>
            <person name="Zhang T."/>
            <person name="Zhou Y."/>
            <person name="Zhang J."/>
            <person name="Lin C."/>
            <person name="Li X."/>
            <person name="Xing L."/>
            <person name="Huo D."/>
            <person name="Sun M."/>
            <person name="Wang L."/>
            <person name="Mercier A."/>
            <person name="Li F."/>
            <person name="Yang H."/>
            <person name="Xiang J."/>
        </authorList>
    </citation>
    <scope>NUCLEOTIDE SEQUENCE [LARGE SCALE GENOMIC DNA]</scope>
    <source>
        <strain evidence="14">Shaxun</strain>
        <tissue evidence="14">Muscle</tissue>
    </source>
</reference>
<dbReference type="GO" id="GO:0005044">
    <property type="term" value="F:scavenger receptor activity"/>
    <property type="evidence" value="ECO:0007669"/>
    <property type="project" value="TreeGrafter"/>
</dbReference>
<evidence type="ECO:0000256" key="8">
    <source>
        <dbReference type="ARBA" id="ARBA00023157"/>
    </source>
</evidence>
<dbReference type="GO" id="GO:0005901">
    <property type="term" value="C:caveola"/>
    <property type="evidence" value="ECO:0007669"/>
    <property type="project" value="UniProtKB-SubCell"/>
</dbReference>
<dbReference type="InterPro" id="IPR002159">
    <property type="entry name" value="CD36_fam"/>
</dbReference>
<comment type="caution">
    <text evidence="14">The sequence shown here is derived from an EMBL/GenBank/DDBJ whole genome shotgun (WGS) entry which is preliminary data.</text>
</comment>
<dbReference type="PANTHER" id="PTHR11923">
    <property type="entry name" value="SCAVENGER RECEPTOR CLASS B TYPE-1 SR-B1"/>
    <property type="match status" value="1"/>
</dbReference>
<evidence type="ECO:0000256" key="7">
    <source>
        <dbReference type="ARBA" id="ARBA00023136"/>
    </source>
</evidence>
<evidence type="ECO:0000256" key="3">
    <source>
        <dbReference type="ARBA" id="ARBA00010532"/>
    </source>
</evidence>
<evidence type="ECO:0000313" key="14">
    <source>
        <dbReference type="EMBL" id="PIK62896.1"/>
    </source>
</evidence>